<dbReference type="EMBL" id="JADDIV010000001">
    <property type="protein sequence ID" value="MBE7365986.1"/>
    <property type="molecule type" value="Genomic_DNA"/>
</dbReference>
<comment type="caution">
    <text evidence="5">The sequence shown here is derived from an EMBL/GenBank/DDBJ whole genome shotgun (WGS) entry which is preliminary data.</text>
</comment>
<protein>
    <submittedName>
        <fullName evidence="5">ABC transporter ATP-binding protein</fullName>
    </submittedName>
</protein>
<keyword evidence="1" id="KW-0472">Membrane</keyword>
<evidence type="ECO:0000256" key="2">
    <source>
        <dbReference type="ARBA" id="ARBA00022741"/>
    </source>
</evidence>
<dbReference type="InterPro" id="IPR003593">
    <property type="entry name" value="AAA+_ATPase"/>
</dbReference>
<evidence type="ECO:0000259" key="4">
    <source>
        <dbReference type="PROSITE" id="PS50893"/>
    </source>
</evidence>
<dbReference type="Pfam" id="PF00005">
    <property type="entry name" value="ABC_tran"/>
    <property type="match status" value="1"/>
</dbReference>
<dbReference type="PANTHER" id="PTHR43582">
    <property type="entry name" value="LINEARMYCIN RESISTANCE ATP-BINDING PROTEIN LNRL"/>
    <property type="match status" value="1"/>
</dbReference>
<reference evidence="5 6" key="1">
    <citation type="submission" date="2020-10" db="EMBL/GenBank/DDBJ databases">
        <title>Ramlibacter sp. HM2 16S ribosomal RNA gene Genome sequencing and assembly.</title>
        <authorList>
            <person name="Kang M."/>
        </authorList>
    </citation>
    <scope>NUCLEOTIDE SEQUENCE [LARGE SCALE GENOMIC DNA]</scope>
    <source>
        <strain evidence="5 6">HM2</strain>
    </source>
</reference>
<proteinExistence type="predicted"/>
<dbReference type="PROSITE" id="PS50893">
    <property type="entry name" value="ABC_TRANSPORTER_2"/>
    <property type="match status" value="1"/>
</dbReference>
<accession>A0ABR9RXM3</accession>
<dbReference type="PANTHER" id="PTHR43582:SF2">
    <property type="entry name" value="LINEARMYCIN RESISTANCE ATP-BINDING PROTEIN LNRL"/>
    <property type="match status" value="1"/>
</dbReference>
<organism evidence="5 6">
    <name type="scientific">Ramlibacter pallidus</name>
    <dbReference type="NCBI Taxonomy" id="2780087"/>
    <lineage>
        <taxon>Bacteria</taxon>
        <taxon>Pseudomonadati</taxon>
        <taxon>Pseudomonadota</taxon>
        <taxon>Betaproteobacteria</taxon>
        <taxon>Burkholderiales</taxon>
        <taxon>Comamonadaceae</taxon>
        <taxon>Ramlibacter</taxon>
    </lineage>
</organism>
<gene>
    <name evidence="5" type="ORF">IM787_00265</name>
</gene>
<dbReference type="Proteomes" id="UP000806285">
    <property type="component" value="Unassembled WGS sequence"/>
</dbReference>
<dbReference type="Gene3D" id="3.40.50.300">
    <property type="entry name" value="P-loop containing nucleotide triphosphate hydrolases"/>
    <property type="match status" value="1"/>
</dbReference>
<feature type="domain" description="ABC transporter" evidence="4">
    <location>
        <begin position="14"/>
        <end position="238"/>
    </location>
</feature>
<name>A0ABR9RXM3_9BURK</name>
<dbReference type="GO" id="GO:0005524">
    <property type="term" value="F:ATP binding"/>
    <property type="evidence" value="ECO:0007669"/>
    <property type="project" value="UniProtKB-KW"/>
</dbReference>
<keyword evidence="3 5" id="KW-0067">ATP-binding</keyword>
<sequence>MPTPPAPPAASCVVAARDLVFSYPAQAEAALRGVDLCLERGQAVGLLGPNGSGKSTLISLLAGLRKPHRGHIEIAVEDRRQVAWVPQDYAFYPDLDCLDNLRFFAAMLGVGAAEARRRIDEAIATCMLGEFADRRASHCSGGVRRRLNLAIALLQRPQVLLLDEPTVGVDPQSRAFLLDRVRELVAGGMAVLYATHYMEEVSALCSDIVLMDHGRVLTEGDLAALLRGPPGTPPHANLEAAFLHHTGHSLRD</sequence>
<evidence type="ECO:0000313" key="6">
    <source>
        <dbReference type="Proteomes" id="UP000806285"/>
    </source>
</evidence>
<dbReference type="SMART" id="SM00382">
    <property type="entry name" value="AAA"/>
    <property type="match status" value="1"/>
</dbReference>
<dbReference type="InterPro" id="IPR003439">
    <property type="entry name" value="ABC_transporter-like_ATP-bd"/>
</dbReference>
<evidence type="ECO:0000256" key="3">
    <source>
        <dbReference type="ARBA" id="ARBA00022840"/>
    </source>
</evidence>
<evidence type="ECO:0000313" key="5">
    <source>
        <dbReference type="EMBL" id="MBE7365986.1"/>
    </source>
</evidence>
<evidence type="ECO:0000256" key="1">
    <source>
        <dbReference type="ARBA" id="ARBA00022475"/>
    </source>
</evidence>
<keyword evidence="1" id="KW-1003">Cell membrane</keyword>
<keyword evidence="6" id="KW-1185">Reference proteome</keyword>
<dbReference type="SUPFAM" id="SSF52540">
    <property type="entry name" value="P-loop containing nucleoside triphosphate hydrolases"/>
    <property type="match status" value="1"/>
</dbReference>
<dbReference type="InterPro" id="IPR027417">
    <property type="entry name" value="P-loop_NTPase"/>
</dbReference>
<dbReference type="RefSeq" id="WP_193674634.1">
    <property type="nucleotide sequence ID" value="NZ_JADDIV010000001.1"/>
</dbReference>
<keyword evidence="2" id="KW-0547">Nucleotide-binding</keyword>